<dbReference type="GO" id="GO:0008270">
    <property type="term" value="F:zinc ion binding"/>
    <property type="evidence" value="ECO:0007669"/>
    <property type="project" value="UniProtKB-KW"/>
</dbReference>
<reference evidence="5" key="1">
    <citation type="journal article" date="2021" name="Mol. Ecol. Resour.">
        <title>Apolygus lucorum genome provides insights into omnivorousness and mesophyll feeding.</title>
        <authorList>
            <person name="Liu Y."/>
            <person name="Liu H."/>
            <person name="Wang H."/>
            <person name="Huang T."/>
            <person name="Liu B."/>
            <person name="Yang B."/>
            <person name="Yin L."/>
            <person name="Li B."/>
            <person name="Zhang Y."/>
            <person name="Zhang S."/>
            <person name="Jiang F."/>
            <person name="Zhang X."/>
            <person name="Ren Y."/>
            <person name="Wang B."/>
            <person name="Wang S."/>
            <person name="Lu Y."/>
            <person name="Wu K."/>
            <person name="Fan W."/>
            <person name="Wang G."/>
        </authorList>
    </citation>
    <scope>NUCLEOTIDE SEQUENCE</scope>
    <source>
        <strain evidence="5">12Hb</strain>
    </source>
</reference>
<sequence>MRYDGTHPTWRQERSSVKIEMTPERPTEFKVWYRPQFISNVCHICKAAPGNESCTCSGCGLVSYCSRRHLEEDEDDHEDICDALKGVTELLGSKRAHDKAYLLGPDQWREFRLGVANLCSKQLGRPLMPWETEVCLYPPHCATCHKFCNAAERCTECHSINWCCSQHKPKQHAEHCRQLSLIRQILQRKVHVIKSPQLTGVPAEMSALLPEGGDIVTYSLLTEIATSPLTIFQQLTVSENATVHIIGPEPHFEANNLSKWEIFLFNLLPSVLSLTLNFVGPEIGPLPPRKINKNGRTLDFTFHQDLYHDFANKEFASTPSLICALNPGLYRSQGFNGQDSWQDTIDAMFKHRDVPVLVTAYTKKEIGMDHERIKKQVPQAKTIVPPSPNPFSSLRPLMNFVSDDYSPVIFKNAYYTVLTA</sequence>
<dbReference type="SUPFAM" id="SSF144232">
    <property type="entry name" value="HIT/MYND zinc finger-like"/>
    <property type="match status" value="1"/>
</dbReference>
<proteinExistence type="predicted"/>
<name>A0A8S9XEB4_APOLU</name>
<dbReference type="Pfam" id="PF13824">
    <property type="entry name" value="zf-Mss51"/>
    <property type="match status" value="1"/>
</dbReference>
<dbReference type="Proteomes" id="UP000466442">
    <property type="component" value="Unassembled WGS sequence"/>
</dbReference>
<dbReference type="InterPro" id="IPR032717">
    <property type="entry name" value="Mss51_Znf"/>
</dbReference>
<evidence type="ECO:0000259" key="4">
    <source>
        <dbReference type="PROSITE" id="PS01360"/>
    </source>
</evidence>
<accession>A0A8S9XEB4</accession>
<keyword evidence="6" id="KW-1185">Reference proteome</keyword>
<dbReference type="EMBL" id="WIXP02000008">
    <property type="protein sequence ID" value="KAF6207293.1"/>
    <property type="molecule type" value="Genomic_DNA"/>
</dbReference>
<dbReference type="PROSITE" id="PS01360">
    <property type="entry name" value="ZF_MYND_1"/>
    <property type="match status" value="1"/>
</dbReference>
<dbReference type="PANTHER" id="PTHR28069">
    <property type="entry name" value="GH20023P"/>
    <property type="match status" value="1"/>
</dbReference>
<evidence type="ECO:0000313" key="6">
    <source>
        <dbReference type="Proteomes" id="UP000466442"/>
    </source>
</evidence>
<keyword evidence="2" id="KW-0863">Zinc-finger</keyword>
<evidence type="ECO:0000256" key="2">
    <source>
        <dbReference type="ARBA" id="ARBA00022771"/>
    </source>
</evidence>
<protein>
    <recommendedName>
        <fullName evidence="4">MYND-type domain-containing protein</fullName>
    </recommendedName>
</protein>
<evidence type="ECO:0000256" key="3">
    <source>
        <dbReference type="ARBA" id="ARBA00022833"/>
    </source>
</evidence>
<evidence type="ECO:0000313" key="5">
    <source>
        <dbReference type="EMBL" id="KAF6207293.1"/>
    </source>
</evidence>
<gene>
    <name evidence="5" type="ORF">GE061_018534</name>
</gene>
<dbReference type="OrthoDB" id="5282002at2759"/>
<dbReference type="Pfam" id="PF20179">
    <property type="entry name" value="MSS51_C"/>
    <property type="match status" value="1"/>
</dbReference>
<dbReference type="InterPro" id="IPR046824">
    <property type="entry name" value="Mss51-like_C"/>
</dbReference>
<dbReference type="PANTHER" id="PTHR28069:SF2">
    <property type="entry name" value="GH20023P"/>
    <property type="match status" value="1"/>
</dbReference>
<dbReference type="AlphaFoldDB" id="A0A8S9XEB4"/>
<dbReference type="InterPro" id="IPR002893">
    <property type="entry name" value="Znf_MYND"/>
</dbReference>
<keyword evidence="1" id="KW-0479">Metal-binding</keyword>
<keyword evidence="3" id="KW-0862">Zinc</keyword>
<feature type="domain" description="MYND-type" evidence="4">
    <location>
        <begin position="42"/>
        <end position="81"/>
    </location>
</feature>
<dbReference type="Gene3D" id="6.10.140.2220">
    <property type="match status" value="1"/>
</dbReference>
<evidence type="ECO:0000256" key="1">
    <source>
        <dbReference type="ARBA" id="ARBA00022723"/>
    </source>
</evidence>
<comment type="caution">
    <text evidence="5">The sequence shown here is derived from an EMBL/GenBank/DDBJ whole genome shotgun (WGS) entry which is preliminary data.</text>
</comment>
<organism evidence="5 6">
    <name type="scientific">Apolygus lucorum</name>
    <name type="common">Small green plant bug</name>
    <name type="synonym">Lygocoris lucorum</name>
    <dbReference type="NCBI Taxonomy" id="248454"/>
    <lineage>
        <taxon>Eukaryota</taxon>
        <taxon>Metazoa</taxon>
        <taxon>Ecdysozoa</taxon>
        <taxon>Arthropoda</taxon>
        <taxon>Hexapoda</taxon>
        <taxon>Insecta</taxon>
        <taxon>Pterygota</taxon>
        <taxon>Neoptera</taxon>
        <taxon>Paraneoptera</taxon>
        <taxon>Hemiptera</taxon>
        <taxon>Heteroptera</taxon>
        <taxon>Panheteroptera</taxon>
        <taxon>Cimicomorpha</taxon>
        <taxon>Miridae</taxon>
        <taxon>Mirini</taxon>
        <taxon>Apolygus</taxon>
    </lineage>
</organism>